<dbReference type="EMBL" id="CAJOBF010003158">
    <property type="protein sequence ID" value="CAF4076982.1"/>
    <property type="molecule type" value="Genomic_DNA"/>
</dbReference>
<organism evidence="5 6">
    <name type="scientific">Rotaria magnacalcarata</name>
    <dbReference type="NCBI Taxonomy" id="392030"/>
    <lineage>
        <taxon>Eukaryota</taxon>
        <taxon>Metazoa</taxon>
        <taxon>Spiralia</taxon>
        <taxon>Gnathifera</taxon>
        <taxon>Rotifera</taxon>
        <taxon>Eurotatoria</taxon>
        <taxon>Bdelloidea</taxon>
        <taxon>Philodinida</taxon>
        <taxon>Philodinidae</taxon>
        <taxon>Rotaria</taxon>
    </lineage>
</organism>
<dbReference type="Proteomes" id="UP000681967">
    <property type="component" value="Unassembled WGS sequence"/>
</dbReference>
<reference evidence="5" key="1">
    <citation type="submission" date="2021-02" db="EMBL/GenBank/DDBJ databases">
        <authorList>
            <person name="Nowell W R."/>
        </authorList>
    </citation>
    <scope>NUCLEOTIDE SEQUENCE</scope>
</reference>
<evidence type="ECO:0000313" key="2">
    <source>
        <dbReference type="EMBL" id="CAF1042112.1"/>
    </source>
</evidence>
<dbReference type="EMBL" id="CAJOBH010002428">
    <property type="protein sequence ID" value="CAF3906095.1"/>
    <property type="molecule type" value="Genomic_DNA"/>
</dbReference>
<dbReference type="Proteomes" id="UP000663855">
    <property type="component" value="Unassembled WGS sequence"/>
</dbReference>
<accession>A0A819T7J1</accession>
<evidence type="ECO:0000313" key="4">
    <source>
        <dbReference type="EMBL" id="CAF3906095.1"/>
    </source>
</evidence>
<dbReference type="EMBL" id="CAJOBG010000209">
    <property type="protein sequence ID" value="CAF3777668.1"/>
    <property type="molecule type" value="Genomic_DNA"/>
</dbReference>
<evidence type="ECO:0000313" key="3">
    <source>
        <dbReference type="EMBL" id="CAF3777668.1"/>
    </source>
</evidence>
<keyword evidence="7" id="KW-1185">Reference proteome</keyword>
<feature type="non-terminal residue" evidence="5">
    <location>
        <position position="1"/>
    </location>
</feature>
<feature type="transmembrane region" description="Helical" evidence="1">
    <location>
        <begin position="6"/>
        <end position="26"/>
    </location>
</feature>
<sequence length="40" mass="4903">FRTFIINFVQIISSWLLVYIGFDRVIRARLPHHTRQRCTQ</sequence>
<protein>
    <submittedName>
        <fullName evidence="5">Uncharacterized protein</fullName>
    </submittedName>
</protein>
<proteinExistence type="predicted"/>
<dbReference type="AlphaFoldDB" id="A0A819T7J1"/>
<keyword evidence="1" id="KW-1133">Transmembrane helix</keyword>
<gene>
    <name evidence="4" type="ORF">BYL167_LOCUS8728</name>
    <name evidence="2" type="ORF">CJN711_LOCUS4326</name>
    <name evidence="3" type="ORF">OVN521_LOCUS2608</name>
    <name evidence="5" type="ORF">UXM345_LOCUS20811</name>
</gene>
<name>A0A819T7J1_9BILA</name>
<dbReference type="Proteomes" id="UP000663842">
    <property type="component" value="Unassembled WGS sequence"/>
</dbReference>
<evidence type="ECO:0000313" key="5">
    <source>
        <dbReference type="EMBL" id="CAF4076982.1"/>
    </source>
</evidence>
<dbReference type="Proteomes" id="UP000663866">
    <property type="component" value="Unassembled WGS sequence"/>
</dbReference>
<evidence type="ECO:0000256" key="1">
    <source>
        <dbReference type="SAM" id="Phobius"/>
    </source>
</evidence>
<keyword evidence="1" id="KW-0472">Membrane</keyword>
<evidence type="ECO:0000313" key="6">
    <source>
        <dbReference type="Proteomes" id="UP000663842"/>
    </source>
</evidence>
<dbReference type="EMBL" id="CAJNOV010000889">
    <property type="protein sequence ID" value="CAF1042112.1"/>
    <property type="molecule type" value="Genomic_DNA"/>
</dbReference>
<comment type="caution">
    <text evidence="5">The sequence shown here is derived from an EMBL/GenBank/DDBJ whole genome shotgun (WGS) entry which is preliminary data.</text>
</comment>
<evidence type="ECO:0000313" key="7">
    <source>
        <dbReference type="Proteomes" id="UP000663866"/>
    </source>
</evidence>
<keyword evidence="1" id="KW-0812">Transmembrane</keyword>